<dbReference type="SUPFAM" id="SSF53098">
    <property type="entry name" value="Ribonuclease H-like"/>
    <property type="match status" value="1"/>
</dbReference>
<dbReference type="PANTHER" id="PTHR46481:SF10">
    <property type="entry name" value="ZINC FINGER BED DOMAIN-CONTAINING PROTEIN 39"/>
    <property type="match status" value="1"/>
</dbReference>
<comment type="subcellular location">
    <subcellularLocation>
        <location evidence="1">Nucleus</location>
    </subcellularLocation>
</comment>
<dbReference type="EC" id="2.7.11.1" evidence="10"/>
<dbReference type="GO" id="GO:0004674">
    <property type="term" value="F:protein serine/threonine kinase activity"/>
    <property type="evidence" value="ECO:0007669"/>
    <property type="project" value="UniProtKB-EC"/>
</dbReference>
<evidence type="ECO:0000256" key="5">
    <source>
        <dbReference type="ARBA" id="ARBA00023125"/>
    </source>
</evidence>
<keyword evidence="10" id="KW-0808">Transferase</keyword>
<evidence type="ECO:0000256" key="6">
    <source>
        <dbReference type="ARBA" id="ARBA00023242"/>
    </source>
</evidence>
<dbReference type="AlphaFoldDB" id="A0A5B7BMW0"/>
<keyword evidence="2" id="KW-0479">Metal-binding</keyword>
<feature type="compositionally biased region" description="Acidic residues" evidence="7">
    <location>
        <begin position="20"/>
        <end position="37"/>
    </location>
</feature>
<organism evidence="10">
    <name type="scientific">Davidia involucrata</name>
    <name type="common">Dove tree</name>
    <dbReference type="NCBI Taxonomy" id="16924"/>
    <lineage>
        <taxon>Eukaryota</taxon>
        <taxon>Viridiplantae</taxon>
        <taxon>Streptophyta</taxon>
        <taxon>Embryophyta</taxon>
        <taxon>Tracheophyta</taxon>
        <taxon>Spermatophyta</taxon>
        <taxon>Magnoliopsida</taxon>
        <taxon>eudicotyledons</taxon>
        <taxon>Gunneridae</taxon>
        <taxon>Pentapetalae</taxon>
        <taxon>asterids</taxon>
        <taxon>Cornales</taxon>
        <taxon>Nyssaceae</taxon>
        <taxon>Davidia</taxon>
    </lineage>
</organism>
<dbReference type="GO" id="GO:0005634">
    <property type="term" value="C:nucleus"/>
    <property type="evidence" value="ECO:0007669"/>
    <property type="project" value="UniProtKB-SubCell"/>
</dbReference>
<evidence type="ECO:0000259" key="9">
    <source>
        <dbReference type="Pfam" id="PF14372"/>
    </source>
</evidence>
<keyword evidence="6" id="KW-0539">Nucleus</keyword>
<evidence type="ECO:0000259" key="8">
    <source>
        <dbReference type="Pfam" id="PF05699"/>
    </source>
</evidence>
<keyword evidence="5" id="KW-0238">DNA-binding</keyword>
<dbReference type="PANTHER" id="PTHR46481">
    <property type="entry name" value="ZINC FINGER BED DOMAIN-CONTAINING PROTEIN 4"/>
    <property type="match status" value="1"/>
</dbReference>
<feature type="domain" description="HAT C-terminal dimerisation" evidence="8">
    <location>
        <begin position="471"/>
        <end position="553"/>
    </location>
</feature>
<dbReference type="Pfam" id="PF05699">
    <property type="entry name" value="Dimer_Tnp_hAT"/>
    <property type="match status" value="1"/>
</dbReference>
<dbReference type="GO" id="GO:0003677">
    <property type="term" value="F:DNA binding"/>
    <property type="evidence" value="ECO:0007669"/>
    <property type="project" value="UniProtKB-KW"/>
</dbReference>
<sequence>MLGNGETEDTDDNGKNKNDSEDEETEEIEKSDDDCDQESNSGSDEHVFDEQKARRAVAKFFCSEAFPPRMVNDVFFRRILNVANPQFHIGIDTVERDCLEIYEEERAKIKQILRNLDGRISLSVDILRHERRCGYDYHYLCVKAHFIDDTWKLKNWILNYFRIWYPNEMATDEAIQKSLSDWGIESKISTITMGNDDLHDDITEIVKDHIHGKNELQLNACLFRVYCCADILSQMVKDAYEEIDDAIFKIRQIVYWGKSLPLWVITLEMLQEALTLESKGEFYSSDEYEDYDIPSPDEWNRVRGVCKLVESIYNVAHMLFDMKHSTAPMYLHNLGELQASLTRESVSCDSFVSTLAQKMLEKLDKYWKDMFLVLSIATVMDPRCKMKFIEFSLSRCEGSDHDSEVTIVLEAIRRLYNDYVTPISEREYCVSDASSSDSDEEGHQDSEDVTIKWLQEYDQFIQSNHKPPKSELDLYLEEDVFPWSQDFNALSWWRVNSHKYPHLSKMARDFLAIPISLATSFEAYYTTQRQAEERVISLGRDITNALMCTQSWFRRH</sequence>
<feature type="region of interest" description="Disordered" evidence="7">
    <location>
        <begin position="1"/>
        <end position="49"/>
    </location>
</feature>
<name>A0A5B7BMW0_DAVIN</name>
<protein>
    <submittedName>
        <fullName evidence="10">Putative zinc finger BED domain-containing protein RICESLEEPER 2-like</fullName>
        <ecNumber evidence="10">2.7.11.1</ecNumber>
    </submittedName>
</protein>
<feature type="compositionally biased region" description="Acidic residues" evidence="7">
    <location>
        <begin position="1"/>
        <end position="11"/>
    </location>
</feature>
<dbReference type="GO" id="GO:0046983">
    <property type="term" value="F:protein dimerization activity"/>
    <property type="evidence" value="ECO:0007669"/>
    <property type="project" value="InterPro"/>
</dbReference>
<dbReference type="InterPro" id="IPR025525">
    <property type="entry name" value="hAT-like_transposase_RNase-H"/>
</dbReference>
<evidence type="ECO:0000313" key="10">
    <source>
        <dbReference type="EMBL" id="MPA69804.1"/>
    </source>
</evidence>
<reference evidence="10" key="1">
    <citation type="submission" date="2019-08" db="EMBL/GenBank/DDBJ databases">
        <title>Reference gene set and small RNA set construction with multiple tissues from Davidia involucrata Baill.</title>
        <authorList>
            <person name="Yang H."/>
            <person name="Zhou C."/>
            <person name="Li G."/>
            <person name="Wang J."/>
            <person name="Gao P."/>
            <person name="Wang M."/>
            <person name="Wang R."/>
            <person name="Zhao Y."/>
        </authorList>
    </citation>
    <scope>NUCLEOTIDE SEQUENCE</scope>
    <source>
        <tissue evidence="10">Mixed with DoveR01_LX</tissue>
    </source>
</reference>
<evidence type="ECO:0000256" key="4">
    <source>
        <dbReference type="ARBA" id="ARBA00022833"/>
    </source>
</evidence>
<gene>
    <name evidence="10" type="ORF">Din_039245</name>
</gene>
<evidence type="ECO:0000256" key="3">
    <source>
        <dbReference type="ARBA" id="ARBA00022771"/>
    </source>
</evidence>
<evidence type="ECO:0000256" key="2">
    <source>
        <dbReference type="ARBA" id="ARBA00022723"/>
    </source>
</evidence>
<dbReference type="EMBL" id="GHES01039245">
    <property type="protein sequence ID" value="MPA69804.1"/>
    <property type="molecule type" value="Transcribed_RNA"/>
</dbReference>
<proteinExistence type="predicted"/>
<dbReference type="InterPro" id="IPR008906">
    <property type="entry name" value="HATC_C_dom"/>
</dbReference>
<keyword evidence="4" id="KW-0862">Zinc</keyword>
<dbReference type="GO" id="GO:0008270">
    <property type="term" value="F:zinc ion binding"/>
    <property type="evidence" value="ECO:0007669"/>
    <property type="project" value="UniProtKB-KW"/>
</dbReference>
<keyword evidence="3" id="KW-0863">Zinc-finger</keyword>
<accession>A0A5B7BMW0</accession>
<evidence type="ECO:0000256" key="1">
    <source>
        <dbReference type="ARBA" id="ARBA00004123"/>
    </source>
</evidence>
<evidence type="ECO:0000256" key="7">
    <source>
        <dbReference type="SAM" id="MobiDB-lite"/>
    </source>
</evidence>
<feature type="domain" description="hAT-like transposase RNase-H fold" evidence="9">
    <location>
        <begin position="323"/>
        <end position="419"/>
    </location>
</feature>
<dbReference type="InterPro" id="IPR012337">
    <property type="entry name" value="RNaseH-like_sf"/>
</dbReference>
<dbReference type="InterPro" id="IPR052035">
    <property type="entry name" value="ZnF_BED_domain_contain"/>
</dbReference>
<dbReference type="Pfam" id="PF14372">
    <property type="entry name" value="hAT-like_RNase-H"/>
    <property type="match status" value="1"/>
</dbReference>